<dbReference type="PANTHER" id="PTHR43711">
    <property type="entry name" value="TWO-COMPONENT HISTIDINE KINASE"/>
    <property type="match status" value="1"/>
</dbReference>
<dbReference type="CDD" id="cd00082">
    <property type="entry name" value="HisKA"/>
    <property type="match status" value="1"/>
</dbReference>
<dbReference type="SUPFAM" id="SSF55874">
    <property type="entry name" value="ATPase domain of HSP90 chaperone/DNA topoisomerase II/histidine kinase"/>
    <property type="match status" value="1"/>
</dbReference>
<dbReference type="InterPro" id="IPR003661">
    <property type="entry name" value="HisK_dim/P_dom"/>
</dbReference>
<dbReference type="InterPro" id="IPR050736">
    <property type="entry name" value="Sensor_HK_Regulatory"/>
</dbReference>
<dbReference type="SMART" id="SM00388">
    <property type="entry name" value="HisKA"/>
    <property type="match status" value="1"/>
</dbReference>
<dbReference type="PROSITE" id="PS50109">
    <property type="entry name" value="HIS_KIN"/>
    <property type="match status" value="1"/>
</dbReference>
<name>A0A7C4KIU0_9CHLR</name>
<evidence type="ECO:0000256" key="4">
    <source>
        <dbReference type="ARBA" id="ARBA00022679"/>
    </source>
</evidence>
<evidence type="ECO:0000256" key="3">
    <source>
        <dbReference type="ARBA" id="ARBA00022553"/>
    </source>
</evidence>
<comment type="caution">
    <text evidence="8">The sequence shown here is derived from an EMBL/GenBank/DDBJ whole genome shotgun (WGS) entry which is preliminary data.</text>
</comment>
<dbReference type="Pfam" id="PF02518">
    <property type="entry name" value="HATPase_c"/>
    <property type="match status" value="1"/>
</dbReference>
<dbReference type="CDD" id="cd00075">
    <property type="entry name" value="HATPase"/>
    <property type="match status" value="1"/>
</dbReference>
<evidence type="ECO:0000313" key="8">
    <source>
        <dbReference type="EMBL" id="HGS21517.1"/>
    </source>
</evidence>
<dbReference type="InterPro" id="IPR003594">
    <property type="entry name" value="HATPase_dom"/>
</dbReference>
<evidence type="ECO:0000256" key="6">
    <source>
        <dbReference type="ARBA" id="ARBA00023012"/>
    </source>
</evidence>
<proteinExistence type="predicted"/>
<feature type="domain" description="Histidine kinase" evidence="7">
    <location>
        <begin position="28"/>
        <end position="242"/>
    </location>
</feature>
<keyword evidence="4" id="KW-0808">Transferase</keyword>
<dbReference type="SMART" id="SM00387">
    <property type="entry name" value="HATPase_c"/>
    <property type="match status" value="1"/>
</dbReference>
<dbReference type="GO" id="GO:0000155">
    <property type="term" value="F:phosphorelay sensor kinase activity"/>
    <property type="evidence" value="ECO:0007669"/>
    <property type="project" value="InterPro"/>
</dbReference>
<protein>
    <recommendedName>
        <fullName evidence="2">histidine kinase</fullName>
        <ecNumber evidence="2">2.7.13.3</ecNumber>
    </recommendedName>
</protein>
<reference evidence="8" key="1">
    <citation type="journal article" date="2020" name="mSystems">
        <title>Genome- and Community-Level Interaction Insights into Carbon Utilization and Element Cycling Functions of Hydrothermarchaeota in Hydrothermal Sediment.</title>
        <authorList>
            <person name="Zhou Z."/>
            <person name="Liu Y."/>
            <person name="Xu W."/>
            <person name="Pan J."/>
            <person name="Luo Z.H."/>
            <person name="Li M."/>
        </authorList>
    </citation>
    <scope>NUCLEOTIDE SEQUENCE [LARGE SCALE GENOMIC DNA]</scope>
    <source>
        <strain evidence="8">SpSt-573</strain>
    </source>
</reference>
<evidence type="ECO:0000256" key="1">
    <source>
        <dbReference type="ARBA" id="ARBA00000085"/>
    </source>
</evidence>
<dbReference type="PRINTS" id="PR00344">
    <property type="entry name" value="BCTRLSENSOR"/>
</dbReference>
<dbReference type="Gene3D" id="3.30.565.10">
    <property type="entry name" value="Histidine kinase-like ATPase, C-terminal domain"/>
    <property type="match status" value="1"/>
</dbReference>
<keyword evidence="6" id="KW-0902">Two-component regulatory system</keyword>
<dbReference type="InterPro" id="IPR036890">
    <property type="entry name" value="HATPase_C_sf"/>
</dbReference>
<evidence type="ECO:0000256" key="2">
    <source>
        <dbReference type="ARBA" id="ARBA00012438"/>
    </source>
</evidence>
<dbReference type="Pfam" id="PF00512">
    <property type="entry name" value="HisKA"/>
    <property type="match status" value="1"/>
</dbReference>
<evidence type="ECO:0000259" key="7">
    <source>
        <dbReference type="PROSITE" id="PS50109"/>
    </source>
</evidence>
<keyword evidence="3" id="KW-0597">Phosphoprotein</keyword>
<organism evidence="8">
    <name type="scientific">Anaerolinea thermolimosa</name>
    <dbReference type="NCBI Taxonomy" id="229919"/>
    <lineage>
        <taxon>Bacteria</taxon>
        <taxon>Bacillati</taxon>
        <taxon>Chloroflexota</taxon>
        <taxon>Anaerolineae</taxon>
        <taxon>Anaerolineales</taxon>
        <taxon>Anaerolineaceae</taxon>
        <taxon>Anaerolinea</taxon>
    </lineage>
</organism>
<gene>
    <name evidence="8" type="ORF">ENT37_06585</name>
</gene>
<dbReference type="FunFam" id="3.30.565.10:FF:000006">
    <property type="entry name" value="Sensor histidine kinase WalK"/>
    <property type="match status" value="1"/>
</dbReference>
<evidence type="ECO:0000256" key="5">
    <source>
        <dbReference type="ARBA" id="ARBA00022777"/>
    </source>
</evidence>
<accession>A0A7C4KIU0</accession>
<comment type="catalytic activity">
    <reaction evidence="1">
        <text>ATP + protein L-histidine = ADP + protein N-phospho-L-histidine.</text>
        <dbReference type="EC" id="2.7.13.3"/>
    </reaction>
</comment>
<dbReference type="PANTHER" id="PTHR43711:SF1">
    <property type="entry name" value="HISTIDINE KINASE 1"/>
    <property type="match status" value="1"/>
</dbReference>
<dbReference type="AlphaFoldDB" id="A0A7C4KIU0"/>
<dbReference type="InterPro" id="IPR005467">
    <property type="entry name" value="His_kinase_dom"/>
</dbReference>
<dbReference type="InterPro" id="IPR004358">
    <property type="entry name" value="Sig_transdc_His_kin-like_C"/>
</dbReference>
<dbReference type="EMBL" id="DSYK01000329">
    <property type="protein sequence ID" value="HGS21517.1"/>
    <property type="molecule type" value="Genomic_DNA"/>
</dbReference>
<dbReference type="InterPro" id="IPR036097">
    <property type="entry name" value="HisK_dim/P_sf"/>
</dbReference>
<dbReference type="Gene3D" id="1.10.287.130">
    <property type="match status" value="1"/>
</dbReference>
<keyword evidence="5" id="KW-0418">Kinase</keyword>
<dbReference type="EC" id="2.7.13.3" evidence="2"/>
<sequence length="242" mass="26324">MGAPTSFDSGELASLVLAEQLRTNLMADVSHELRTPLTVLESNLRAALDRVMPLDEAEIANLYNQTRHLTRLVNDLRELTLAESGHLPLEKVPTDLKALVAETIQTLEPLAMEKSVTLADEMPLLPQVTIDPFRIRQVLFNLLTNALRHTPASGTITVNGQASDAWITLSIQDTGEGLEPEQLAAVFNRFYRADKSRSRETGGTGLGLAIVKAIASAHGGEVEAYSNGKGQGSMFSLRLPRE</sequence>
<dbReference type="SUPFAM" id="SSF47384">
    <property type="entry name" value="Homodimeric domain of signal transducing histidine kinase"/>
    <property type="match status" value="1"/>
</dbReference>